<keyword evidence="2" id="KW-1185">Reference proteome</keyword>
<evidence type="ECO:0000313" key="1">
    <source>
        <dbReference type="EMBL" id="KAE9525959.1"/>
    </source>
</evidence>
<protein>
    <submittedName>
        <fullName evidence="1">Uncharacterized protein</fullName>
    </submittedName>
</protein>
<name>A0A6G0T5P6_APHGL</name>
<evidence type="ECO:0000313" key="2">
    <source>
        <dbReference type="Proteomes" id="UP000475862"/>
    </source>
</evidence>
<dbReference type="AlphaFoldDB" id="A0A6G0T5P6"/>
<dbReference type="OrthoDB" id="6621149at2759"/>
<proteinExistence type="predicted"/>
<gene>
    <name evidence="1" type="ORF">AGLY_014008</name>
</gene>
<sequence length="458" mass="54755">MQTQSMEEMKQLTRILINTKTMKERQDMLKEVLDYLSFAFSDCYSIFVREVMKRENEYNNPLLISKWQYTSLESSIIKQREEILQRHTDNIVCMLNQMTKQDIDSIETLKIHDMINRIKLLTSVYKRMRMKFNNRMVNGKYQLRTEEKEDFIKSFRNDDNNDFGQLKMHKYQNYQFGTKEKEDFIKSLWNDDNKDFEQLNIPHSQRQNIPVWPTALYSSNYTPQYKLNQFSNSKCITITTSNNGHTNVSDFLQVFSKQTIVNQLMVEPVMLWLIAKKLENHKWFFMELSLNEIEEINEENIEYFISKINKYFMTKAEKKQICFETKLLRDRKPKCKKLILSLDKEVTLDELYKYITYVQNLLICPIPNKNCIGNNGQLQQDIMLIMKKLLYQLYDKISAKRKVFINSPLAMSIVYKYLKCTSLISKNLSFTNDEVEKTIIFAEMLKNKVYGNMGRHNI</sequence>
<reference evidence="1 2" key="1">
    <citation type="submission" date="2019-08" db="EMBL/GenBank/DDBJ databases">
        <title>The genome of the soybean aphid Biotype 1, its phylome, world population structure and adaptation to the North American continent.</title>
        <authorList>
            <person name="Giordano R."/>
            <person name="Donthu R.K."/>
            <person name="Hernandez A.G."/>
            <person name="Wright C.L."/>
            <person name="Zimin A.V."/>
        </authorList>
    </citation>
    <scope>NUCLEOTIDE SEQUENCE [LARGE SCALE GENOMIC DNA]</scope>
    <source>
        <tissue evidence="1">Whole aphids</tissue>
    </source>
</reference>
<dbReference type="Proteomes" id="UP000475862">
    <property type="component" value="Unassembled WGS sequence"/>
</dbReference>
<organism evidence="1 2">
    <name type="scientific">Aphis glycines</name>
    <name type="common">Soybean aphid</name>
    <dbReference type="NCBI Taxonomy" id="307491"/>
    <lineage>
        <taxon>Eukaryota</taxon>
        <taxon>Metazoa</taxon>
        <taxon>Ecdysozoa</taxon>
        <taxon>Arthropoda</taxon>
        <taxon>Hexapoda</taxon>
        <taxon>Insecta</taxon>
        <taxon>Pterygota</taxon>
        <taxon>Neoptera</taxon>
        <taxon>Paraneoptera</taxon>
        <taxon>Hemiptera</taxon>
        <taxon>Sternorrhyncha</taxon>
        <taxon>Aphidomorpha</taxon>
        <taxon>Aphidoidea</taxon>
        <taxon>Aphididae</taxon>
        <taxon>Aphidini</taxon>
        <taxon>Aphis</taxon>
        <taxon>Aphis</taxon>
    </lineage>
</organism>
<comment type="caution">
    <text evidence="1">The sequence shown here is derived from an EMBL/GenBank/DDBJ whole genome shotgun (WGS) entry which is preliminary data.</text>
</comment>
<accession>A0A6G0T5P6</accession>
<dbReference type="EMBL" id="VYZN01000057">
    <property type="protein sequence ID" value="KAE9525959.1"/>
    <property type="molecule type" value="Genomic_DNA"/>
</dbReference>